<feature type="domain" description="Acyl-CoA dehydrogenase C-terminal" evidence="2">
    <location>
        <begin position="235"/>
        <end position="364"/>
    </location>
</feature>
<dbReference type="Proteomes" id="UP000619479">
    <property type="component" value="Unassembled WGS sequence"/>
</dbReference>
<dbReference type="InterPro" id="IPR013107">
    <property type="entry name" value="Acyl-CoA_DH_C"/>
</dbReference>
<organism evidence="3 4">
    <name type="scientific">Actinoplanes cyaneus</name>
    <dbReference type="NCBI Taxonomy" id="52696"/>
    <lineage>
        <taxon>Bacteria</taxon>
        <taxon>Bacillati</taxon>
        <taxon>Actinomycetota</taxon>
        <taxon>Actinomycetes</taxon>
        <taxon>Micromonosporales</taxon>
        <taxon>Micromonosporaceae</taxon>
        <taxon>Actinoplanes</taxon>
    </lineage>
</organism>
<accession>A0A919IR30</accession>
<dbReference type="GO" id="GO:0016787">
    <property type="term" value="F:hydrolase activity"/>
    <property type="evidence" value="ECO:0007669"/>
    <property type="project" value="UniProtKB-KW"/>
</dbReference>
<dbReference type="RefSeq" id="WP_203752917.1">
    <property type="nucleotide sequence ID" value="NZ_BAAAUC010000024.1"/>
</dbReference>
<dbReference type="InterPro" id="IPR037069">
    <property type="entry name" value="AcylCoA_DH/ox_N_sf"/>
</dbReference>
<dbReference type="GO" id="GO:0033539">
    <property type="term" value="P:fatty acid beta-oxidation using acyl-CoA dehydrogenase"/>
    <property type="evidence" value="ECO:0007669"/>
    <property type="project" value="TreeGrafter"/>
</dbReference>
<evidence type="ECO:0000313" key="3">
    <source>
        <dbReference type="EMBL" id="GID69903.1"/>
    </source>
</evidence>
<protein>
    <submittedName>
        <fullName evidence="3">Hydrolase</fullName>
    </submittedName>
</protein>
<dbReference type="Gene3D" id="1.20.140.10">
    <property type="entry name" value="Butyryl-CoA Dehydrogenase, subunit A, domain 3"/>
    <property type="match status" value="1"/>
</dbReference>
<dbReference type="Pfam" id="PF08028">
    <property type="entry name" value="Acyl-CoA_dh_2"/>
    <property type="match status" value="1"/>
</dbReference>
<keyword evidence="3" id="KW-0378">Hydrolase</keyword>
<dbReference type="SUPFAM" id="SSF47203">
    <property type="entry name" value="Acyl-CoA dehydrogenase C-terminal domain-like"/>
    <property type="match status" value="1"/>
</dbReference>
<dbReference type="SUPFAM" id="SSF56645">
    <property type="entry name" value="Acyl-CoA dehydrogenase NM domain-like"/>
    <property type="match status" value="1"/>
</dbReference>
<keyword evidence="4" id="KW-1185">Reference proteome</keyword>
<keyword evidence="1" id="KW-0560">Oxidoreductase</keyword>
<proteinExistence type="predicted"/>
<dbReference type="GO" id="GO:0016712">
    <property type="term" value="F:oxidoreductase activity, acting on paired donors, with incorporation or reduction of molecular oxygen, reduced flavin or flavoprotein as one donor, and incorporation of one atom of oxygen"/>
    <property type="evidence" value="ECO:0007669"/>
    <property type="project" value="TreeGrafter"/>
</dbReference>
<dbReference type="PIRSF" id="PIRSF016578">
    <property type="entry name" value="HsaA"/>
    <property type="match status" value="1"/>
</dbReference>
<dbReference type="GO" id="GO:0005737">
    <property type="term" value="C:cytoplasm"/>
    <property type="evidence" value="ECO:0007669"/>
    <property type="project" value="TreeGrafter"/>
</dbReference>
<evidence type="ECO:0000259" key="2">
    <source>
        <dbReference type="Pfam" id="PF08028"/>
    </source>
</evidence>
<reference evidence="3" key="1">
    <citation type="submission" date="2021-01" db="EMBL/GenBank/DDBJ databases">
        <title>Whole genome shotgun sequence of Actinoplanes cyaneus NBRC 14990.</title>
        <authorList>
            <person name="Komaki H."/>
            <person name="Tamura T."/>
        </authorList>
    </citation>
    <scope>NUCLEOTIDE SEQUENCE</scope>
    <source>
        <strain evidence="3">NBRC 14990</strain>
    </source>
</reference>
<dbReference type="PANTHER" id="PTHR48083">
    <property type="entry name" value="MEDIUM-CHAIN SPECIFIC ACYL-COA DEHYDROGENASE, MITOCHONDRIAL-RELATED"/>
    <property type="match status" value="1"/>
</dbReference>
<evidence type="ECO:0000256" key="1">
    <source>
        <dbReference type="ARBA" id="ARBA00023002"/>
    </source>
</evidence>
<name>A0A919IR30_9ACTN</name>
<dbReference type="GO" id="GO:0050660">
    <property type="term" value="F:flavin adenine dinucleotide binding"/>
    <property type="evidence" value="ECO:0007669"/>
    <property type="project" value="InterPro"/>
</dbReference>
<dbReference type="InterPro" id="IPR009100">
    <property type="entry name" value="AcylCoA_DH/oxidase_NM_dom_sf"/>
</dbReference>
<comment type="caution">
    <text evidence="3">The sequence shown here is derived from an EMBL/GenBank/DDBJ whole genome shotgun (WGS) entry which is preliminary data.</text>
</comment>
<gene>
    <name evidence="3" type="ORF">Acy02nite_77840</name>
</gene>
<dbReference type="EMBL" id="BOMH01000068">
    <property type="protein sequence ID" value="GID69903.1"/>
    <property type="molecule type" value="Genomic_DNA"/>
</dbReference>
<dbReference type="Gene3D" id="2.40.110.10">
    <property type="entry name" value="Butyryl-CoA Dehydrogenase, subunit A, domain 2"/>
    <property type="match status" value="1"/>
</dbReference>
<dbReference type="InterPro" id="IPR050741">
    <property type="entry name" value="Acyl-CoA_dehydrogenase"/>
</dbReference>
<dbReference type="GO" id="GO:0003995">
    <property type="term" value="F:acyl-CoA dehydrogenase activity"/>
    <property type="evidence" value="ECO:0007669"/>
    <property type="project" value="TreeGrafter"/>
</dbReference>
<sequence>MLNHPLTDTDLPSAATGIAAIAARCANDAEDNRRLDPEVVSAVLAAGFARHFVPAAWGGNAGTFTDLTDAVVTIGSACASTAWYASLTASLGRMAAFLPAEGQAELWSAGPDPLIVGALMPVGTAQPVDGGWQLSGRWTFVSAVDYSDWALVCAMAATGAAPQARFFAVPRSGYRIEDTWFNVGMRGTGSNTLVIADQFVPAARSFTRDEVAAGGAGGSAALCHAVPLKAVNGLSFAAPVLGAARGALDAWTGYLGEKVRKAAPRPGLTAAGPAGHELTLARSSGEIDAAELLLRRVAAVADTGTVGPLDVARSTRDCALAVDLLVTAVDRLFRAAGTSGQSSTNAIQRFWRDVNAASSHVVLQFEPAAGAYAALLLKL</sequence>
<dbReference type="InterPro" id="IPR046373">
    <property type="entry name" value="Acyl-CoA_Oxase/DH_mid-dom_sf"/>
</dbReference>
<dbReference type="PANTHER" id="PTHR48083:SF19">
    <property type="entry name" value="FLAVIN-DEPENDENT MONOOXYGENASE, OXYGENASE SUBUNIT HSAA"/>
    <property type="match status" value="1"/>
</dbReference>
<dbReference type="InterPro" id="IPR036250">
    <property type="entry name" value="AcylCo_DH-like_C"/>
</dbReference>
<dbReference type="Gene3D" id="1.10.540.10">
    <property type="entry name" value="Acyl-CoA dehydrogenase/oxidase, N-terminal domain"/>
    <property type="match status" value="1"/>
</dbReference>
<dbReference type="AlphaFoldDB" id="A0A919IR30"/>
<evidence type="ECO:0000313" key="4">
    <source>
        <dbReference type="Proteomes" id="UP000619479"/>
    </source>
</evidence>